<dbReference type="AlphaFoldDB" id="A0AAD8JES3"/>
<reference evidence="1" key="2">
    <citation type="submission" date="2023-05" db="EMBL/GenBank/DDBJ databases">
        <authorList>
            <person name="Schelkunov M.I."/>
        </authorList>
    </citation>
    <scope>NUCLEOTIDE SEQUENCE</scope>
    <source>
        <strain evidence="1">Hsosn_3</strain>
        <tissue evidence="1">Leaf</tissue>
    </source>
</reference>
<name>A0AAD8JES3_9APIA</name>
<reference evidence="1" key="1">
    <citation type="submission" date="2023-02" db="EMBL/GenBank/DDBJ databases">
        <title>Genome of toxic invasive species Heracleum sosnowskyi carries increased number of genes despite the absence of recent whole-genome duplications.</title>
        <authorList>
            <person name="Schelkunov M."/>
            <person name="Shtratnikova V."/>
            <person name="Makarenko M."/>
            <person name="Klepikova A."/>
            <person name="Omelchenko D."/>
            <person name="Novikova G."/>
            <person name="Obukhova E."/>
            <person name="Bogdanov V."/>
            <person name="Penin A."/>
            <person name="Logacheva M."/>
        </authorList>
    </citation>
    <scope>NUCLEOTIDE SEQUENCE</scope>
    <source>
        <strain evidence="1">Hsosn_3</strain>
        <tissue evidence="1">Leaf</tissue>
    </source>
</reference>
<organism evidence="1 2">
    <name type="scientific">Heracleum sosnowskyi</name>
    <dbReference type="NCBI Taxonomy" id="360622"/>
    <lineage>
        <taxon>Eukaryota</taxon>
        <taxon>Viridiplantae</taxon>
        <taxon>Streptophyta</taxon>
        <taxon>Embryophyta</taxon>
        <taxon>Tracheophyta</taxon>
        <taxon>Spermatophyta</taxon>
        <taxon>Magnoliopsida</taxon>
        <taxon>eudicotyledons</taxon>
        <taxon>Gunneridae</taxon>
        <taxon>Pentapetalae</taxon>
        <taxon>asterids</taxon>
        <taxon>campanulids</taxon>
        <taxon>Apiales</taxon>
        <taxon>Apiaceae</taxon>
        <taxon>Apioideae</taxon>
        <taxon>apioid superclade</taxon>
        <taxon>Tordylieae</taxon>
        <taxon>Tordyliinae</taxon>
        <taxon>Heracleum</taxon>
    </lineage>
</organism>
<dbReference type="Gene3D" id="1.10.10.60">
    <property type="entry name" value="Homeodomain-like"/>
    <property type="match status" value="1"/>
</dbReference>
<comment type="caution">
    <text evidence="1">The sequence shown here is derived from an EMBL/GenBank/DDBJ whole genome shotgun (WGS) entry which is preliminary data.</text>
</comment>
<sequence length="114" mass="13434">MNTGRGQNKRNWSVEEDRALIETLQEVAIDTNWKNEKRWRDGYLVRVEKLMALKVPMAGLKSNPHIESRWKYLKRKYNVVADMRVVLDSAGLRQQKKFNAIKTSMMNGVRYVVH</sequence>
<gene>
    <name evidence="1" type="ORF">POM88_002632</name>
</gene>
<evidence type="ECO:0000313" key="1">
    <source>
        <dbReference type="EMBL" id="KAK1403027.1"/>
    </source>
</evidence>
<proteinExistence type="predicted"/>
<dbReference type="PANTHER" id="PTHR46250:SF15">
    <property type="entry name" value="OS01G0523800 PROTEIN"/>
    <property type="match status" value="1"/>
</dbReference>
<evidence type="ECO:0000313" key="2">
    <source>
        <dbReference type="Proteomes" id="UP001237642"/>
    </source>
</evidence>
<evidence type="ECO:0008006" key="3">
    <source>
        <dbReference type="Google" id="ProtNLM"/>
    </source>
</evidence>
<protein>
    <recommendedName>
        <fullName evidence="3">Myb-like domain-containing protein</fullName>
    </recommendedName>
</protein>
<dbReference type="Proteomes" id="UP001237642">
    <property type="component" value="Unassembled WGS sequence"/>
</dbReference>
<dbReference type="EMBL" id="JAUIZM010000001">
    <property type="protein sequence ID" value="KAK1403027.1"/>
    <property type="molecule type" value="Genomic_DNA"/>
</dbReference>
<accession>A0AAD8JES3</accession>
<keyword evidence="2" id="KW-1185">Reference proteome</keyword>
<dbReference type="PANTHER" id="PTHR46250">
    <property type="entry name" value="MYB/SANT-LIKE DNA-BINDING DOMAIN PROTEIN-RELATED"/>
    <property type="match status" value="1"/>
</dbReference>